<keyword evidence="5 6" id="KW-0472">Membrane</keyword>
<keyword evidence="8" id="KW-1185">Reference proteome</keyword>
<dbReference type="STRING" id="1419482.SAMN05444266_107368"/>
<evidence type="ECO:0000256" key="6">
    <source>
        <dbReference type="SAM" id="Phobius"/>
    </source>
</evidence>
<evidence type="ECO:0000313" key="8">
    <source>
        <dbReference type="Proteomes" id="UP000184420"/>
    </source>
</evidence>
<organism evidence="7 8">
    <name type="scientific">Chitinophaga jiangningensis</name>
    <dbReference type="NCBI Taxonomy" id="1419482"/>
    <lineage>
        <taxon>Bacteria</taxon>
        <taxon>Pseudomonadati</taxon>
        <taxon>Bacteroidota</taxon>
        <taxon>Chitinophagia</taxon>
        <taxon>Chitinophagales</taxon>
        <taxon>Chitinophagaceae</taxon>
        <taxon>Chitinophaga</taxon>
    </lineage>
</organism>
<reference evidence="7 8" key="1">
    <citation type="submission" date="2016-11" db="EMBL/GenBank/DDBJ databases">
        <authorList>
            <person name="Jaros S."/>
            <person name="Januszkiewicz K."/>
            <person name="Wedrychowicz H."/>
        </authorList>
    </citation>
    <scope>NUCLEOTIDE SEQUENCE [LARGE SCALE GENOMIC DNA]</scope>
    <source>
        <strain evidence="7 8">DSM 27406</strain>
    </source>
</reference>
<accession>A0A1M7HT50</accession>
<dbReference type="EMBL" id="FRBL01000007">
    <property type="protein sequence ID" value="SHM31722.1"/>
    <property type="molecule type" value="Genomic_DNA"/>
</dbReference>
<comment type="similarity">
    <text evidence="2">Belongs to the TMEM86 family.</text>
</comment>
<keyword evidence="4 6" id="KW-1133">Transmembrane helix</keyword>
<dbReference type="InterPro" id="IPR012506">
    <property type="entry name" value="TMEM86B-like"/>
</dbReference>
<evidence type="ECO:0000256" key="4">
    <source>
        <dbReference type="ARBA" id="ARBA00022989"/>
    </source>
</evidence>
<feature type="transmembrane region" description="Helical" evidence="6">
    <location>
        <begin position="58"/>
        <end position="78"/>
    </location>
</feature>
<protein>
    <submittedName>
        <fullName evidence="7">Uncharacterized membrane protein YhhN</fullName>
    </submittedName>
</protein>
<evidence type="ECO:0000256" key="5">
    <source>
        <dbReference type="ARBA" id="ARBA00023136"/>
    </source>
</evidence>
<name>A0A1M7HT50_9BACT</name>
<feature type="transmembrane region" description="Helical" evidence="6">
    <location>
        <begin position="119"/>
        <end position="141"/>
    </location>
</feature>
<feature type="transmembrane region" description="Helical" evidence="6">
    <location>
        <begin position="172"/>
        <end position="192"/>
    </location>
</feature>
<dbReference type="PANTHER" id="PTHR31885:SF6">
    <property type="entry name" value="GH04784P"/>
    <property type="match status" value="1"/>
</dbReference>
<dbReference type="GO" id="GO:0016787">
    <property type="term" value="F:hydrolase activity"/>
    <property type="evidence" value="ECO:0007669"/>
    <property type="project" value="TreeGrafter"/>
</dbReference>
<evidence type="ECO:0000313" key="7">
    <source>
        <dbReference type="EMBL" id="SHM31722.1"/>
    </source>
</evidence>
<evidence type="ECO:0000256" key="1">
    <source>
        <dbReference type="ARBA" id="ARBA00004141"/>
    </source>
</evidence>
<dbReference type="PANTHER" id="PTHR31885">
    <property type="entry name" value="GH04784P"/>
    <property type="match status" value="1"/>
</dbReference>
<gene>
    <name evidence="7" type="ORF">SAMN05444266_107368</name>
</gene>
<dbReference type="Proteomes" id="UP000184420">
    <property type="component" value="Unassembled WGS sequence"/>
</dbReference>
<dbReference type="GO" id="GO:0016020">
    <property type="term" value="C:membrane"/>
    <property type="evidence" value="ECO:0007669"/>
    <property type="project" value="UniProtKB-SubCell"/>
</dbReference>
<dbReference type="Pfam" id="PF07947">
    <property type="entry name" value="YhhN"/>
    <property type="match status" value="1"/>
</dbReference>
<evidence type="ECO:0000256" key="2">
    <source>
        <dbReference type="ARBA" id="ARBA00007375"/>
    </source>
</evidence>
<evidence type="ECO:0000256" key="3">
    <source>
        <dbReference type="ARBA" id="ARBA00022692"/>
    </source>
</evidence>
<comment type="subcellular location">
    <subcellularLocation>
        <location evidence="1">Membrane</location>
        <topology evidence="1">Multi-pass membrane protein</topology>
    </subcellularLocation>
</comment>
<feature type="transmembrane region" description="Helical" evidence="6">
    <location>
        <begin position="84"/>
        <end position="107"/>
    </location>
</feature>
<feature type="transmembrane region" description="Helical" evidence="6">
    <location>
        <begin position="33"/>
        <end position="49"/>
    </location>
</feature>
<feature type="transmembrane region" description="Helical" evidence="6">
    <location>
        <begin position="9"/>
        <end position="27"/>
    </location>
</feature>
<keyword evidence="3 6" id="KW-0812">Transmembrane</keyword>
<dbReference type="AlphaFoldDB" id="A0A1M7HT50"/>
<sequence>MAPLFRSKWLWVYSIILLLDVIFTAQQLPVPRYVTKPLLTVVLAIFVLTERGYIKRSYLVFLLLALFFSFWGDVLLMFDQLNPNFFLGGLGSFLLAHVMYISFFLKIRYSNPPVPLCKYPWIFLHAAFLIGFLIYLFPVLGDLKIPVIIYAVTLSVTVQSSLHAFHLNWQKAGAYCITGAVLFLLSDSLIAVGKFVGPFPAGGVLVMITYGLAQWLLVAGAVLYFNPLLQRNHSSI</sequence>
<proteinExistence type="inferred from homology"/>
<feature type="transmembrane region" description="Helical" evidence="6">
    <location>
        <begin position="147"/>
        <end position="165"/>
    </location>
</feature>
<feature type="transmembrane region" description="Helical" evidence="6">
    <location>
        <begin position="204"/>
        <end position="225"/>
    </location>
</feature>